<evidence type="ECO:0000256" key="3">
    <source>
        <dbReference type="ARBA" id="ARBA00022722"/>
    </source>
</evidence>
<organism evidence="9 10">
    <name type="scientific">Rhodotorula paludigena</name>
    <dbReference type="NCBI Taxonomy" id="86838"/>
    <lineage>
        <taxon>Eukaryota</taxon>
        <taxon>Fungi</taxon>
        <taxon>Dikarya</taxon>
        <taxon>Basidiomycota</taxon>
        <taxon>Pucciniomycotina</taxon>
        <taxon>Microbotryomycetes</taxon>
        <taxon>Sporidiobolales</taxon>
        <taxon>Sporidiobolaceae</taxon>
        <taxon>Rhodotorula</taxon>
    </lineage>
</organism>
<dbReference type="Pfam" id="PF00929">
    <property type="entry name" value="RNase_T"/>
    <property type="match status" value="1"/>
</dbReference>
<feature type="compositionally biased region" description="Low complexity" evidence="7">
    <location>
        <begin position="269"/>
        <end position="301"/>
    </location>
</feature>
<dbReference type="InterPro" id="IPR013520">
    <property type="entry name" value="Ribonucl_H"/>
</dbReference>
<comment type="caution">
    <text evidence="9">The sequence shown here is derived from an EMBL/GenBank/DDBJ whole genome shotgun (WGS) entry which is preliminary data.</text>
</comment>
<dbReference type="Pfam" id="PF02037">
    <property type="entry name" value="SAP"/>
    <property type="match status" value="1"/>
</dbReference>
<dbReference type="Gene3D" id="1.10.720.30">
    <property type="entry name" value="SAP domain"/>
    <property type="match status" value="1"/>
</dbReference>
<dbReference type="SUPFAM" id="SSF53098">
    <property type="entry name" value="Ribonuclease H-like"/>
    <property type="match status" value="1"/>
</dbReference>
<dbReference type="Gene3D" id="3.30.420.10">
    <property type="entry name" value="Ribonuclease H-like superfamily/Ribonuclease H"/>
    <property type="match status" value="1"/>
</dbReference>
<feature type="region of interest" description="Disordered" evidence="7">
    <location>
        <begin position="248"/>
        <end position="301"/>
    </location>
</feature>
<proteinExistence type="predicted"/>
<feature type="compositionally biased region" description="Acidic residues" evidence="7">
    <location>
        <begin position="249"/>
        <end position="259"/>
    </location>
</feature>
<dbReference type="GO" id="GO:0005737">
    <property type="term" value="C:cytoplasm"/>
    <property type="evidence" value="ECO:0007669"/>
    <property type="project" value="UniProtKB-SubCell"/>
</dbReference>
<sequence length="407" mass="44467">MSRAPTVSELRAALAALSLDSRGTKDTLKRRLAKHRSRSSASPPSPAPPTQPRTRPGGQCYDSFLVFDVEATCEHIAEPWGKLAFAYPNEIIEWPVILLQWQKREQGEAEGGEQWDLVQVDEYHSYVRPVWAPKLSNFCMELTGITQADVDAAPTFPELCKRFHRDFIKQHALFTSENKTVWVTDGPWDLRDFVAKTCYLSRSKRPDWLAGEIVDLRLLASAFFASLKRADSPGAAAATASENAFAALEDAEVSSEPEAPEPPTPAPLPTSLTATTASEPHSTAPPAAPDADPASPTGYLPSHLLTAPSSLSLPAVLSALTLPPFQGRLHSGLCDARNAARILVDLCSRRGVLVRANRRVPEGGRGAKERRWGWMDKTGGVAWDEFVRRETGRIEEKKKGKGKGTAA</sequence>
<dbReference type="AlphaFoldDB" id="A0AAV5GHA4"/>
<reference evidence="9 10" key="1">
    <citation type="submission" date="2021-12" db="EMBL/GenBank/DDBJ databases">
        <title>High titer production of polyol ester of fatty acids by Rhodotorula paludigena BS15 towards product separation-free biomass refinery.</title>
        <authorList>
            <person name="Mano J."/>
            <person name="Ono H."/>
            <person name="Tanaka T."/>
            <person name="Naito K."/>
            <person name="Sushida H."/>
            <person name="Ike M."/>
            <person name="Tokuyasu K."/>
            <person name="Kitaoka M."/>
        </authorList>
    </citation>
    <scope>NUCLEOTIDE SEQUENCE [LARGE SCALE GENOMIC DNA]</scope>
    <source>
        <strain evidence="9 10">BS15</strain>
    </source>
</reference>
<dbReference type="Proteomes" id="UP001342314">
    <property type="component" value="Unassembled WGS sequence"/>
</dbReference>
<dbReference type="PANTHER" id="PTHR23044:SF61">
    <property type="entry name" value="3'-5' EXORIBONUCLEASE 1-RELATED"/>
    <property type="match status" value="1"/>
</dbReference>
<keyword evidence="4" id="KW-0378">Hydrolase</keyword>
<evidence type="ECO:0000256" key="5">
    <source>
        <dbReference type="ARBA" id="ARBA00022839"/>
    </source>
</evidence>
<dbReference type="InterPro" id="IPR003034">
    <property type="entry name" value="SAP_dom"/>
</dbReference>
<protein>
    <recommendedName>
        <fullName evidence="8">SAP domain-containing protein</fullName>
    </recommendedName>
</protein>
<dbReference type="CDD" id="cd06133">
    <property type="entry name" value="ERI-1_3'hExo_like"/>
    <property type="match status" value="1"/>
</dbReference>
<name>A0AAV5GHA4_9BASI</name>
<dbReference type="PANTHER" id="PTHR23044">
    <property type="entry name" value="3'-5' EXONUCLEASE ERI1-RELATED"/>
    <property type="match status" value="1"/>
</dbReference>
<evidence type="ECO:0000313" key="9">
    <source>
        <dbReference type="EMBL" id="GJN88727.1"/>
    </source>
</evidence>
<dbReference type="SMART" id="SM00479">
    <property type="entry name" value="EXOIII"/>
    <property type="match status" value="1"/>
</dbReference>
<evidence type="ECO:0000313" key="10">
    <source>
        <dbReference type="Proteomes" id="UP001342314"/>
    </source>
</evidence>
<dbReference type="InterPro" id="IPR051274">
    <property type="entry name" value="3-5_Exoribonuclease"/>
</dbReference>
<dbReference type="PROSITE" id="PS50800">
    <property type="entry name" value="SAP"/>
    <property type="match status" value="1"/>
</dbReference>
<evidence type="ECO:0000256" key="7">
    <source>
        <dbReference type="SAM" id="MobiDB-lite"/>
    </source>
</evidence>
<evidence type="ECO:0000256" key="4">
    <source>
        <dbReference type="ARBA" id="ARBA00022801"/>
    </source>
</evidence>
<evidence type="ECO:0000256" key="2">
    <source>
        <dbReference type="ARBA" id="ARBA00022490"/>
    </source>
</evidence>
<evidence type="ECO:0000256" key="1">
    <source>
        <dbReference type="ARBA" id="ARBA00004496"/>
    </source>
</evidence>
<keyword evidence="2" id="KW-0963">Cytoplasm</keyword>
<dbReference type="InterPro" id="IPR036397">
    <property type="entry name" value="RNaseH_sf"/>
</dbReference>
<keyword evidence="5" id="KW-0269">Exonuclease</keyword>
<gene>
    <name evidence="9" type="ORF">Rhopal_001693-T1</name>
</gene>
<keyword evidence="3" id="KW-0540">Nuclease</keyword>
<dbReference type="GO" id="GO:0003676">
    <property type="term" value="F:nucleic acid binding"/>
    <property type="evidence" value="ECO:0007669"/>
    <property type="project" value="InterPro"/>
</dbReference>
<feature type="region of interest" description="Disordered" evidence="7">
    <location>
        <begin position="25"/>
        <end position="55"/>
    </location>
</feature>
<feature type="domain" description="SAP" evidence="8">
    <location>
        <begin position="2"/>
        <end position="36"/>
    </location>
</feature>
<dbReference type="EMBL" id="BQKY01000003">
    <property type="protein sequence ID" value="GJN88727.1"/>
    <property type="molecule type" value="Genomic_DNA"/>
</dbReference>
<accession>A0AAV5GHA4</accession>
<dbReference type="InterPro" id="IPR047201">
    <property type="entry name" value="ERI-1_3'hExo-like"/>
</dbReference>
<comment type="subcellular location">
    <subcellularLocation>
        <location evidence="1">Cytoplasm</location>
    </subcellularLocation>
</comment>
<dbReference type="InterPro" id="IPR036361">
    <property type="entry name" value="SAP_dom_sf"/>
</dbReference>
<dbReference type="GO" id="GO:0031047">
    <property type="term" value="P:regulatory ncRNA-mediated gene silencing"/>
    <property type="evidence" value="ECO:0007669"/>
    <property type="project" value="UniProtKB-KW"/>
</dbReference>
<evidence type="ECO:0000259" key="8">
    <source>
        <dbReference type="PROSITE" id="PS50800"/>
    </source>
</evidence>
<keyword evidence="6" id="KW-0943">RNA-mediated gene silencing</keyword>
<keyword evidence="10" id="KW-1185">Reference proteome</keyword>
<dbReference type="InterPro" id="IPR012337">
    <property type="entry name" value="RNaseH-like_sf"/>
</dbReference>
<dbReference type="GO" id="GO:0000175">
    <property type="term" value="F:3'-5'-RNA exonuclease activity"/>
    <property type="evidence" value="ECO:0007669"/>
    <property type="project" value="InterPro"/>
</dbReference>
<evidence type="ECO:0000256" key="6">
    <source>
        <dbReference type="ARBA" id="ARBA00023158"/>
    </source>
</evidence>